<evidence type="ECO:0000313" key="2">
    <source>
        <dbReference type="EMBL" id="KIL61567.1"/>
    </source>
</evidence>
<evidence type="ECO:0000256" key="1">
    <source>
        <dbReference type="SAM" id="MobiDB-lite"/>
    </source>
</evidence>
<dbReference type="InParanoid" id="A0A0C2WJ81"/>
<gene>
    <name evidence="2" type="ORF">M378DRAFT_13389</name>
</gene>
<dbReference type="AlphaFoldDB" id="A0A0C2WJ81"/>
<feature type="region of interest" description="Disordered" evidence="1">
    <location>
        <begin position="48"/>
        <end position="67"/>
    </location>
</feature>
<dbReference type="STRING" id="946122.A0A0C2WJ81"/>
<feature type="compositionally biased region" description="Basic residues" evidence="1">
    <location>
        <begin position="56"/>
        <end position="67"/>
    </location>
</feature>
<proteinExistence type="predicted"/>
<sequence length="386" mass="43368">MSRITSINAGSSSPQAVVRMERNAFHNAGRDVVRNEYNENHYYYNAGTAEGSSKGNPKKGKAKPKAPRNHWLKAKVVMALFKLLKFVKFKRSFSHRKVIINDHSSMDFTFLSSTILTNGTRRAAAASPKRSLAEIYSRSISKCNHEFGCPLYQPDSDLSSELQRTCIKIGDVGVITPDGCFDPLFNVCPSHNRCLNPSKLPDEFEDVGPIEISRSRHNPFRLISPGVLQIHVSPNSYRCAVNEGAILELPVGARRIDARNSRMFRELAARHALNWYKYILTDRAIDARNGSLLIVSGYIKSRNWGIAVFDRTSASEDYLHFITDENSTGYQSPNYRWSNSGPALARVGADSRDQDGEPNQCIFLRGYQIALPEKEWDVLTQYSGVK</sequence>
<organism evidence="2 3">
    <name type="scientific">Amanita muscaria (strain Koide BX008)</name>
    <dbReference type="NCBI Taxonomy" id="946122"/>
    <lineage>
        <taxon>Eukaryota</taxon>
        <taxon>Fungi</taxon>
        <taxon>Dikarya</taxon>
        <taxon>Basidiomycota</taxon>
        <taxon>Agaricomycotina</taxon>
        <taxon>Agaricomycetes</taxon>
        <taxon>Agaricomycetidae</taxon>
        <taxon>Agaricales</taxon>
        <taxon>Pluteineae</taxon>
        <taxon>Amanitaceae</taxon>
        <taxon>Amanita</taxon>
    </lineage>
</organism>
<protein>
    <submittedName>
        <fullName evidence="2">Uncharacterized protein</fullName>
    </submittedName>
</protein>
<evidence type="ECO:0000313" key="3">
    <source>
        <dbReference type="Proteomes" id="UP000054549"/>
    </source>
</evidence>
<reference evidence="2 3" key="1">
    <citation type="submission" date="2014-04" db="EMBL/GenBank/DDBJ databases">
        <title>Evolutionary Origins and Diversification of the Mycorrhizal Mutualists.</title>
        <authorList>
            <consortium name="DOE Joint Genome Institute"/>
            <consortium name="Mycorrhizal Genomics Consortium"/>
            <person name="Kohler A."/>
            <person name="Kuo A."/>
            <person name="Nagy L.G."/>
            <person name="Floudas D."/>
            <person name="Copeland A."/>
            <person name="Barry K.W."/>
            <person name="Cichocki N."/>
            <person name="Veneault-Fourrey C."/>
            <person name="LaButti K."/>
            <person name="Lindquist E.A."/>
            <person name="Lipzen A."/>
            <person name="Lundell T."/>
            <person name="Morin E."/>
            <person name="Murat C."/>
            <person name="Riley R."/>
            <person name="Ohm R."/>
            <person name="Sun H."/>
            <person name="Tunlid A."/>
            <person name="Henrissat B."/>
            <person name="Grigoriev I.V."/>
            <person name="Hibbett D.S."/>
            <person name="Martin F."/>
        </authorList>
    </citation>
    <scope>NUCLEOTIDE SEQUENCE [LARGE SCALE GENOMIC DNA]</scope>
    <source>
        <strain evidence="2 3">Koide BX008</strain>
    </source>
</reference>
<name>A0A0C2WJ81_AMAMK</name>
<accession>A0A0C2WJ81</accession>
<dbReference type="EMBL" id="KN818282">
    <property type="protein sequence ID" value="KIL61567.1"/>
    <property type="molecule type" value="Genomic_DNA"/>
</dbReference>
<dbReference type="Proteomes" id="UP000054549">
    <property type="component" value="Unassembled WGS sequence"/>
</dbReference>
<keyword evidence="3" id="KW-1185">Reference proteome</keyword>
<dbReference type="HOGENOM" id="CLU_715647_0_0_1"/>
<dbReference type="OrthoDB" id="2662290at2759"/>